<protein>
    <submittedName>
        <fullName evidence="2">Uncharacterized protein</fullName>
    </submittedName>
</protein>
<proteinExistence type="predicted"/>
<gene>
    <name evidence="2" type="ORF">E2C01_053582</name>
</gene>
<sequence>MNAWSLVVAALVVCESEKEAGREIGGMSMTDSCNIFTACPILHGQCSLVDQFTSSWSNKMCAKETVRVLVSQDLYQAVSIIVALGPRICSEGELANGVLHSLTSKMERMPALSREAGPHLKGGR</sequence>
<feature type="signal peptide" evidence="1">
    <location>
        <begin position="1"/>
        <end position="20"/>
    </location>
</feature>
<comment type="caution">
    <text evidence="2">The sequence shown here is derived from an EMBL/GenBank/DDBJ whole genome shotgun (WGS) entry which is preliminary data.</text>
</comment>
<reference evidence="2 3" key="1">
    <citation type="submission" date="2019-05" db="EMBL/GenBank/DDBJ databases">
        <title>Another draft genome of Portunus trituberculatus and its Hox gene families provides insights of decapod evolution.</title>
        <authorList>
            <person name="Jeong J.-H."/>
            <person name="Song I."/>
            <person name="Kim S."/>
            <person name="Choi T."/>
            <person name="Kim D."/>
            <person name="Ryu S."/>
            <person name="Kim W."/>
        </authorList>
    </citation>
    <scope>NUCLEOTIDE SEQUENCE [LARGE SCALE GENOMIC DNA]</scope>
    <source>
        <tissue evidence="2">Muscle</tissue>
    </source>
</reference>
<evidence type="ECO:0000313" key="2">
    <source>
        <dbReference type="EMBL" id="MPC59558.1"/>
    </source>
</evidence>
<organism evidence="2 3">
    <name type="scientific">Portunus trituberculatus</name>
    <name type="common">Swimming crab</name>
    <name type="synonym">Neptunus trituberculatus</name>
    <dbReference type="NCBI Taxonomy" id="210409"/>
    <lineage>
        <taxon>Eukaryota</taxon>
        <taxon>Metazoa</taxon>
        <taxon>Ecdysozoa</taxon>
        <taxon>Arthropoda</taxon>
        <taxon>Crustacea</taxon>
        <taxon>Multicrustacea</taxon>
        <taxon>Malacostraca</taxon>
        <taxon>Eumalacostraca</taxon>
        <taxon>Eucarida</taxon>
        <taxon>Decapoda</taxon>
        <taxon>Pleocyemata</taxon>
        <taxon>Brachyura</taxon>
        <taxon>Eubrachyura</taxon>
        <taxon>Portunoidea</taxon>
        <taxon>Portunidae</taxon>
        <taxon>Portuninae</taxon>
        <taxon>Portunus</taxon>
    </lineage>
</organism>
<feature type="chain" id="PRO_5022756654" evidence="1">
    <location>
        <begin position="21"/>
        <end position="124"/>
    </location>
</feature>
<dbReference type="AlphaFoldDB" id="A0A5B7GR67"/>
<dbReference type="Proteomes" id="UP000324222">
    <property type="component" value="Unassembled WGS sequence"/>
</dbReference>
<name>A0A5B7GR67_PORTR</name>
<accession>A0A5B7GR67</accession>
<dbReference type="EMBL" id="VSRR010016670">
    <property type="protein sequence ID" value="MPC59558.1"/>
    <property type="molecule type" value="Genomic_DNA"/>
</dbReference>
<keyword evidence="1" id="KW-0732">Signal</keyword>
<keyword evidence="3" id="KW-1185">Reference proteome</keyword>
<evidence type="ECO:0000313" key="3">
    <source>
        <dbReference type="Proteomes" id="UP000324222"/>
    </source>
</evidence>
<evidence type="ECO:0000256" key="1">
    <source>
        <dbReference type="SAM" id="SignalP"/>
    </source>
</evidence>